<dbReference type="RefSeq" id="WP_269966116.1">
    <property type="nucleotide sequence ID" value="NZ_JAKMUS010000017.1"/>
</dbReference>
<feature type="signal peptide" evidence="2">
    <location>
        <begin position="1"/>
        <end position="28"/>
    </location>
</feature>
<keyword evidence="4" id="KW-1185">Reference proteome</keyword>
<name>A0A9X3LV79_9CORY</name>
<accession>A0A9X3LV79</accession>
<dbReference type="EMBL" id="JAKMUS010000017">
    <property type="protein sequence ID" value="MCZ9294699.1"/>
    <property type="molecule type" value="Genomic_DNA"/>
</dbReference>
<sequence length="203" mass="21252">MNKRMIRAAASAALLSATVLALTSPTEAARSKGFNLGAEFPFTVDSAFVLEHSANGVDWANDGKVQSMTFDSRAMALKVGENNAVYAPMYLRLGAGTASGATATIAENGLRASAFEQSLRARIYPGVDDCSASGVSGDGAQNSLNMRGQSTSTFDLPAPTQANQPGEAVRVCVKAWMNDNNWLLGGKTPPTATATWRVTAQES</sequence>
<gene>
    <name evidence="3" type="ORF">L8U60_09405</name>
</gene>
<feature type="region of interest" description="Disordered" evidence="1">
    <location>
        <begin position="135"/>
        <end position="162"/>
    </location>
</feature>
<keyword evidence="2" id="KW-0732">Signal</keyword>
<feature type="chain" id="PRO_5040992112" description="Secreted protein" evidence="2">
    <location>
        <begin position="29"/>
        <end position="203"/>
    </location>
</feature>
<evidence type="ECO:0000313" key="3">
    <source>
        <dbReference type="EMBL" id="MCZ9294699.1"/>
    </source>
</evidence>
<organism evidence="3 4">
    <name type="scientific">Corynebacterium meitnerae</name>
    <dbReference type="NCBI Taxonomy" id="2913498"/>
    <lineage>
        <taxon>Bacteria</taxon>
        <taxon>Bacillati</taxon>
        <taxon>Actinomycetota</taxon>
        <taxon>Actinomycetes</taxon>
        <taxon>Mycobacteriales</taxon>
        <taxon>Corynebacteriaceae</taxon>
        <taxon>Corynebacterium</taxon>
    </lineage>
</organism>
<dbReference type="Proteomes" id="UP001146468">
    <property type="component" value="Unassembled WGS sequence"/>
</dbReference>
<reference evidence="3" key="1">
    <citation type="submission" date="2022-02" db="EMBL/GenBank/DDBJ databases">
        <title>Corynebacterium sp. from urogenital microbiome.</title>
        <authorList>
            <person name="Cappelli E.A."/>
            <person name="Ribeiro T.G."/>
            <person name="Peixe L."/>
        </authorList>
    </citation>
    <scope>NUCLEOTIDE SEQUENCE</scope>
    <source>
        <strain evidence="3">C8Ua_172</strain>
    </source>
</reference>
<evidence type="ECO:0008006" key="5">
    <source>
        <dbReference type="Google" id="ProtNLM"/>
    </source>
</evidence>
<evidence type="ECO:0000313" key="4">
    <source>
        <dbReference type="Proteomes" id="UP001146468"/>
    </source>
</evidence>
<proteinExistence type="predicted"/>
<evidence type="ECO:0000256" key="2">
    <source>
        <dbReference type="SAM" id="SignalP"/>
    </source>
</evidence>
<feature type="compositionally biased region" description="Polar residues" evidence="1">
    <location>
        <begin position="139"/>
        <end position="162"/>
    </location>
</feature>
<comment type="caution">
    <text evidence="3">The sequence shown here is derived from an EMBL/GenBank/DDBJ whole genome shotgun (WGS) entry which is preliminary data.</text>
</comment>
<protein>
    <recommendedName>
        <fullName evidence="5">Secreted protein</fullName>
    </recommendedName>
</protein>
<dbReference type="AlphaFoldDB" id="A0A9X3LV79"/>
<evidence type="ECO:0000256" key="1">
    <source>
        <dbReference type="SAM" id="MobiDB-lite"/>
    </source>
</evidence>